<dbReference type="AlphaFoldDB" id="A0A928DQR5"/>
<proteinExistence type="predicted"/>
<protein>
    <submittedName>
        <fullName evidence="1">Uncharacterized protein</fullName>
    </submittedName>
</protein>
<dbReference type="Proteomes" id="UP000725649">
    <property type="component" value="Unassembled WGS sequence"/>
</dbReference>
<evidence type="ECO:0000313" key="1">
    <source>
        <dbReference type="EMBL" id="MBE6421364.1"/>
    </source>
</evidence>
<name>A0A928DQR5_9BACT</name>
<reference evidence="1" key="1">
    <citation type="submission" date="2019-04" db="EMBL/GenBank/DDBJ databases">
        <title>Evolution of Biomass-Degrading Anaerobic Consortia Revealed by Metagenomics.</title>
        <authorList>
            <person name="Peng X."/>
        </authorList>
    </citation>
    <scope>NUCLEOTIDE SEQUENCE</scope>
    <source>
        <strain evidence="1">SIG66</strain>
    </source>
</reference>
<accession>A0A928DQR5</accession>
<evidence type="ECO:0000313" key="2">
    <source>
        <dbReference type="Proteomes" id="UP000725649"/>
    </source>
</evidence>
<gene>
    <name evidence="1" type="ORF">E7027_04445</name>
</gene>
<sequence length="859" mass="95051">MASKVTGSRLQFNTGLISPEAEARVDIQQYGYACRQLTNMTPHVVGGVSRRGGSVYVHGTRQNDGKTQAALLVPFTVTKTISYMLELTDYHLRVYHNHELVTKEDGSAYDLPTPYSLQDLFDEDGSSRLSYLQVNDVMYFCHENHPVQKLSRYGTTDWRFEGLVLDDGPFARENTNENKVLTASGETGIVTVEAKLSGSAKRKGDLEVPAGGGNFGAVFTIEQEGKEIASGSKKTSYNEEIHKPWNSVFAQIIKSSNLGLSIETTNNYEDFILTDVSEGKIYSGKTLVFKCTLWDGRVFSYSLELDDTATELDIFSERDVGRVIRLTSQNVDTKYWYIGRESVKNGDILKSEGKYYEAQADGTCGSIKPQHTEGTESDGKITWKYLHAGYGWGTITKYISPSSVEVIVNGRFPKEISTYKWQMGILGEEGKFPHVAFYFKDRLGLGIDTKEGMNICFSKTGDYENFAEQDYGEVLNDSAFSMTILTSLCKLSFVKESEALYVGTQGQILQIRPMSSGEVFGPKNVAYDIIAPVGAKMLAPISVGGSMLFAGLKGKDLYDLGYSSDTETYEPTEVSILAKEHLAQGVIAWALQYEPKRVVWCLRRDGKLLGLTYNKSQMVQAFHLHETDGKYVSIAVIPSPDGQTDELWAVVKRGEDYRVEYFRDGLPVDVPADLSTEERAEFNRKYAFFVDSGRQYTFEAPVSRLEGLSWLGGKEVAVLADGQAYTAHVDGRTLTLELKEPASVVTVGLPYKSTLEPTPIVSTSASSAVARINQVAVRLQNSCGFWYGDGEVKDPYELESGNTLKTGDALIHWNGNQTLPDTNDKAIVNTTGARMVFETESPLPLTILGLFPQIEISGN</sequence>
<dbReference type="EMBL" id="SUVG01000004">
    <property type="protein sequence ID" value="MBE6421364.1"/>
    <property type="molecule type" value="Genomic_DNA"/>
</dbReference>
<organism evidence="1 2">
    <name type="scientific">Candidatus Avelusimicrobium gallicola</name>
    <dbReference type="NCBI Taxonomy" id="2562704"/>
    <lineage>
        <taxon>Bacteria</taxon>
        <taxon>Pseudomonadati</taxon>
        <taxon>Elusimicrobiota</taxon>
        <taxon>Elusimicrobia</taxon>
        <taxon>Elusimicrobiales</taxon>
        <taxon>Elusimicrobiaceae</taxon>
        <taxon>Candidatus Avelusimicrobium</taxon>
    </lineage>
</organism>
<comment type="caution">
    <text evidence="1">The sequence shown here is derived from an EMBL/GenBank/DDBJ whole genome shotgun (WGS) entry which is preliminary data.</text>
</comment>